<gene>
    <name evidence="8" type="ORF">ACCAA_10025</name>
</gene>
<keyword evidence="6" id="KW-0732">Signal</keyword>
<evidence type="ECO:0000256" key="4">
    <source>
        <dbReference type="ARBA" id="ARBA00022989"/>
    </source>
</evidence>
<keyword evidence="4" id="KW-1133">Transmembrane helix</keyword>
<accession>A0A1A8XFC4</accession>
<dbReference type="Pfam" id="PF17200">
    <property type="entry name" value="sCache_2"/>
    <property type="match status" value="1"/>
</dbReference>
<dbReference type="Gene3D" id="3.30.450.20">
    <property type="entry name" value="PAS domain"/>
    <property type="match status" value="1"/>
</dbReference>
<dbReference type="Proteomes" id="UP000199169">
    <property type="component" value="Unassembled WGS sequence"/>
</dbReference>
<evidence type="ECO:0000256" key="5">
    <source>
        <dbReference type="ARBA" id="ARBA00023136"/>
    </source>
</evidence>
<proteinExistence type="predicted"/>
<comment type="subcellular location">
    <subcellularLocation>
        <location evidence="1">Cell membrane</location>
        <topology evidence="1">Multi-pass membrane protein</topology>
    </subcellularLocation>
</comment>
<dbReference type="GO" id="GO:0005886">
    <property type="term" value="C:plasma membrane"/>
    <property type="evidence" value="ECO:0007669"/>
    <property type="project" value="UniProtKB-SubCell"/>
</dbReference>
<feature type="domain" description="Single Cache" evidence="7">
    <location>
        <begin position="21"/>
        <end position="108"/>
    </location>
</feature>
<dbReference type="AlphaFoldDB" id="A0A1A8XFC4"/>
<evidence type="ECO:0000256" key="6">
    <source>
        <dbReference type="SAM" id="SignalP"/>
    </source>
</evidence>
<evidence type="ECO:0000313" key="8">
    <source>
        <dbReference type="EMBL" id="SBT03072.1"/>
    </source>
</evidence>
<dbReference type="PROSITE" id="PS51257">
    <property type="entry name" value="PROKAR_LIPOPROTEIN"/>
    <property type="match status" value="1"/>
</dbReference>
<sequence length="184" mass="20137">MKNGKAIGWLVVLAACGFVRAVAAAEADAATAEEAINNVRAAVRFLHDKGSSGFAEFNNKDGKWVWKDSYVFVFDCRRNKMLAHPLRPDLVGQPIMQITDNSGKFIFRELCKVGTEPRGGWVEYMWQKPGAGKLSRKLSYALAADISFTTGIEVGAGIYDEKLSVPELGKVLEKMSDPAKLPAL</sequence>
<feature type="signal peptide" evidence="6">
    <location>
        <begin position="1"/>
        <end position="24"/>
    </location>
</feature>
<evidence type="ECO:0000256" key="1">
    <source>
        <dbReference type="ARBA" id="ARBA00004651"/>
    </source>
</evidence>
<dbReference type="STRING" id="1860102.ACCAA_10025"/>
<evidence type="ECO:0000259" key="7">
    <source>
        <dbReference type="SMART" id="SM01049"/>
    </source>
</evidence>
<reference evidence="8 9" key="1">
    <citation type="submission" date="2016-06" db="EMBL/GenBank/DDBJ databases">
        <authorList>
            <person name="Kjaerup R.B."/>
            <person name="Dalgaard T.S."/>
            <person name="Juul-Madsen H.R."/>
        </authorList>
    </citation>
    <scope>NUCLEOTIDE SEQUENCE [LARGE SCALE GENOMIC DNA]</scope>
    <source>
        <strain evidence="8">3</strain>
    </source>
</reference>
<evidence type="ECO:0000313" key="9">
    <source>
        <dbReference type="Proteomes" id="UP000199169"/>
    </source>
</evidence>
<dbReference type="InterPro" id="IPR033480">
    <property type="entry name" value="sCache_2"/>
</dbReference>
<dbReference type="SMART" id="SM01049">
    <property type="entry name" value="Cache_2"/>
    <property type="match status" value="1"/>
</dbReference>
<keyword evidence="5" id="KW-0472">Membrane</keyword>
<dbReference type="RefSeq" id="WP_186405220.1">
    <property type="nucleotide sequence ID" value="NZ_FLQX01000001.1"/>
</dbReference>
<protein>
    <submittedName>
        <fullName evidence="8">Putative cache sensor protein</fullName>
    </submittedName>
</protein>
<feature type="chain" id="PRO_5008381407" evidence="6">
    <location>
        <begin position="25"/>
        <end position="184"/>
    </location>
</feature>
<organism evidence="8 9">
    <name type="scientific">Candidatus Accumulibacter aalborgensis</name>
    <dbReference type="NCBI Taxonomy" id="1860102"/>
    <lineage>
        <taxon>Bacteria</taxon>
        <taxon>Pseudomonadati</taxon>
        <taxon>Pseudomonadota</taxon>
        <taxon>Betaproteobacteria</taxon>
        <taxon>Candidatus Accumulibacter</taxon>
    </lineage>
</organism>
<keyword evidence="3" id="KW-0812">Transmembrane</keyword>
<evidence type="ECO:0000256" key="2">
    <source>
        <dbReference type="ARBA" id="ARBA00022475"/>
    </source>
</evidence>
<keyword evidence="9" id="KW-1185">Reference proteome</keyword>
<keyword evidence="2" id="KW-1003">Cell membrane</keyword>
<evidence type="ECO:0000256" key="3">
    <source>
        <dbReference type="ARBA" id="ARBA00022692"/>
    </source>
</evidence>
<name>A0A1A8XFC4_9PROT</name>
<dbReference type="EMBL" id="FLQX01000001">
    <property type="protein sequence ID" value="SBT03072.1"/>
    <property type="molecule type" value="Genomic_DNA"/>
</dbReference>